<protein>
    <recommendedName>
        <fullName evidence="1">SLH domain-containing protein</fullName>
    </recommendedName>
</protein>
<gene>
    <name evidence="2" type="ORF">SAMN05518846_106117</name>
</gene>
<dbReference type="PROSITE" id="PS51272">
    <property type="entry name" value="SLH"/>
    <property type="match status" value="1"/>
</dbReference>
<dbReference type="STRING" id="1884381.SAMN05518846_106117"/>
<feature type="domain" description="SLH" evidence="1">
    <location>
        <begin position="37"/>
        <end position="100"/>
    </location>
</feature>
<dbReference type="AlphaFoldDB" id="A0A1I3UV16"/>
<proteinExistence type="predicted"/>
<evidence type="ECO:0000313" key="3">
    <source>
        <dbReference type="Proteomes" id="UP000198915"/>
    </source>
</evidence>
<keyword evidence="3" id="KW-1185">Reference proteome</keyword>
<organism evidence="2 3">
    <name type="scientific">Brevibacillus centrosporus</name>
    <dbReference type="NCBI Taxonomy" id="54910"/>
    <lineage>
        <taxon>Bacteria</taxon>
        <taxon>Bacillati</taxon>
        <taxon>Bacillota</taxon>
        <taxon>Bacilli</taxon>
        <taxon>Bacillales</taxon>
        <taxon>Paenibacillaceae</taxon>
        <taxon>Brevibacillus</taxon>
    </lineage>
</organism>
<dbReference type="RefSeq" id="WP_092268324.1">
    <property type="nucleotide sequence ID" value="NZ_FORT01000006.1"/>
</dbReference>
<dbReference type="InterPro" id="IPR001119">
    <property type="entry name" value="SLH_dom"/>
</dbReference>
<dbReference type="Proteomes" id="UP000198915">
    <property type="component" value="Unassembled WGS sequence"/>
</dbReference>
<accession>A0A1I3UV16</accession>
<reference evidence="3" key="1">
    <citation type="submission" date="2016-10" db="EMBL/GenBank/DDBJ databases">
        <authorList>
            <person name="Varghese N."/>
            <person name="Submissions S."/>
        </authorList>
    </citation>
    <scope>NUCLEOTIDE SEQUENCE [LARGE SCALE GENOMIC DNA]</scope>
    <source>
        <strain evidence="3">OK042</strain>
    </source>
</reference>
<sequence>MKILWKGLGTSLMMVGITIGQTLWGGTWGVYPAAAAQPLQTMSDFAAHPAKESILLGLQKGYIWKYPDGRFYPDKQIVQSQFVASLVAIRGVKETAPVPELPVGHWAKGTYERAQKAGILADVKIDPNKLLTKEEAAQLVFNAWKPYRGVKMKGYTHTGALITWGWMDPAPAGQPKFREDLPVSRGDAAKILQFLYDDKLQIELGEKLWREFHDSLNVKNGILSGKIPSADKNYYINVQFFMKNNQIVGFENGQNFTVNLSNIKTAGFIVMDRGDSTKSISYSYPNLPNLNWEKTTQKFS</sequence>
<dbReference type="EMBL" id="FORT01000006">
    <property type="protein sequence ID" value="SFJ86593.1"/>
    <property type="molecule type" value="Genomic_DNA"/>
</dbReference>
<evidence type="ECO:0000259" key="1">
    <source>
        <dbReference type="PROSITE" id="PS51272"/>
    </source>
</evidence>
<name>A0A1I3UV16_9BACL</name>
<evidence type="ECO:0000313" key="2">
    <source>
        <dbReference type="EMBL" id="SFJ86593.1"/>
    </source>
</evidence>